<evidence type="ECO:0008006" key="4">
    <source>
        <dbReference type="Google" id="ProtNLM"/>
    </source>
</evidence>
<name>A0A1E7FRR6_9STRA</name>
<gene>
    <name evidence="2" type="ORF">FRACYDRAFT_216632</name>
</gene>
<keyword evidence="1" id="KW-0677">Repeat</keyword>
<reference evidence="2 3" key="1">
    <citation type="submission" date="2016-09" db="EMBL/GenBank/DDBJ databases">
        <title>Extensive genetic diversity and differential bi-allelic expression allows diatom success in the polar Southern Ocean.</title>
        <authorList>
            <consortium name="DOE Joint Genome Institute"/>
            <person name="Mock T."/>
            <person name="Otillar R.P."/>
            <person name="Strauss J."/>
            <person name="Dupont C."/>
            <person name="Frickenhaus S."/>
            <person name="Maumus F."/>
            <person name="Mcmullan M."/>
            <person name="Sanges R."/>
            <person name="Schmutz J."/>
            <person name="Toseland A."/>
            <person name="Valas R."/>
            <person name="Veluchamy A."/>
            <person name="Ward B.J."/>
            <person name="Allen A."/>
            <person name="Barry K."/>
            <person name="Falciatore A."/>
            <person name="Ferrante M."/>
            <person name="Fortunato A.E."/>
            <person name="Gloeckner G."/>
            <person name="Gruber A."/>
            <person name="Hipkin R."/>
            <person name="Janech M."/>
            <person name="Kroth P."/>
            <person name="Leese F."/>
            <person name="Lindquist E."/>
            <person name="Lyon B.R."/>
            <person name="Martin J."/>
            <person name="Mayer C."/>
            <person name="Parker M."/>
            <person name="Quesneville H."/>
            <person name="Raymond J."/>
            <person name="Uhlig C."/>
            <person name="Valentin K.U."/>
            <person name="Worden A.Z."/>
            <person name="Armbrust E.V."/>
            <person name="Bowler C."/>
            <person name="Green B."/>
            <person name="Moulton V."/>
            <person name="Van Oosterhout C."/>
            <person name="Grigoriev I."/>
        </authorList>
    </citation>
    <scope>NUCLEOTIDE SEQUENCE [LARGE SCALE GENOMIC DNA]</scope>
    <source>
        <strain evidence="2 3">CCMP1102</strain>
    </source>
</reference>
<proteinExistence type="predicted"/>
<dbReference type="SUPFAM" id="SSF48371">
    <property type="entry name" value="ARM repeat"/>
    <property type="match status" value="1"/>
</dbReference>
<keyword evidence="3" id="KW-1185">Reference proteome</keyword>
<dbReference type="Proteomes" id="UP000095751">
    <property type="component" value="Unassembled WGS sequence"/>
</dbReference>
<dbReference type="AlphaFoldDB" id="A0A1E7FRR6"/>
<evidence type="ECO:0000313" key="3">
    <source>
        <dbReference type="Proteomes" id="UP000095751"/>
    </source>
</evidence>
<accession>A0A1E7FRR6</accession>
<dbReference type="OrthoDB" id="45223at2759"/>
<evidence type="ECO:0000256" key="1">
    <source>
        <dbReference type="ARBA" id="ARBA00022737"/>
    </source>
</evidence>
<protein>
    <recommendedName>
        <fullName evidence="4">ARM repeat-containing protein</fullName>
    </recommendedName>
</protein>
<evidence type="ECO:0000313" key="2">
    <source>
        <dbReference type="EMBL" id="OEU20836.1"/>
    </source>
</evidence>
<dbReference type="InterPro" id="IPR016024">
    <property type="entry name" value="ARM-type_fold"/>
</dbReference>
<sequence>MITNRLLGPPPEGETGNLNLPWSCAIYSIVNWMVAFSDVEGIQTLCMKVLPVLLENEQHRLTANSAGLADVVLRAMVMFSESAQLHIASFHTLVLLSRPHGGKEGMLFHNSMTAGGIFGGGCHGKSGIAVMLDSMRRFEDNAALLAMSCWALVNIALVSDQKAVLVKLGGIQAITNAMYRHPFSAELQFRALFALINLVIPSVEDNNDNANVDVDGDGAPGVAVVPPRQIAEGAAAAAASIQEQLGELNETTEKEIIDDLVEDVASLVVRVMKNFCSSEAIINRACLVLHNLSLTEDYHSILLWTPQCYQMLEWCVANYRTDQVLQQSATGTLHRLQCTLSLNEDMRDRFSQSLRTQQQQINLR</sequence>
<organism evidence="2 3">
    <name type="scientific">Fragilariopsis cylindrus CCMP1102</name>
    <dbReference type="NCBI Taxonomy" id="635003"/>
    <lineage>
        <taxon>Eukaryota</taxon>
        <taxon>Sar</taxon>
        <taxon>Stramenopiles</taxon>
        <taxon>Ochrophyta</taxon>
        <taxon>Bacillariophyta</taxon>
        <taxon>Bacillariophyceae</taxon>
        <taxon>Bacillariophycidae</taxon>
        <taxon>Bacillariales</taxon>
        <taxon>Bacillariaceae</taxon>
        <taxon>Fragilariopsis</taxon>
    </lineage>
</organism>
<dbReference type="Gene3D" id="1.25.10.10">
    <property type="entry name" value="Leucine-rich Repeat Variant"/>
    <property type="match status" value="1"/>
</dbReference>
<dbReference type="PANTHER" id="PTHR22895">
    <property type="entry name" value="ARMADILLO REPEAT-CONTAINING PROTEIN 6"/>
    <property type="match status" value="1"/>
</dbReference>
<dbReference type="InParanoid" id="A0A1E7FRR6"/>
<dbReference type="KEGG" id="fcy:FRACYDRAFT_216632"/>
<dbReference type="PANTHER" id="PTHR22895:SF0">
    <property type="entry name" value="ARMADILLO REPEAT-CONTAINING PROTEIN 6"/>
    <property type="match status" value="1"/>
</dbReference>
<dbReference type="EMBL" id="KV784354">
    <property type="protein sequence ID" value="OEU20836.1"/>
    <property type="molecule type" value="Genomic_DNA"/>
</dbReference>
<dbReference type="InterPro" id="IPR011989">
    <property type="entry name" value="ARM-like"/>
</dbReference>